<gene>
    <name evidence="1" type="ORF">KL86CLO1_13221</name>
</gene>
<evidence type="ECO:0000313" key="1">
    <source>
        <dbReference type="EMBL" id="SBW11279.1"/>
    </source>
</evidence>
<dbReference type="EMBL" id="FLUN01000001">
    <property type="protein sequence ID" value="SBW11279.1"/>
    <property type="molecule type" value="Genomic_DNA"/>
</dbReference>
<proteinExistence type="predicted"/>
<organism evidence="1">
    <name type="scientific">uncultured Eubacteriales bacterium</name>
    <dbReference type="NCBI Taxonomy" id="172733"/>
    <lineage>
        <taxon>Bacteria</taxon>
        <taxon>Bacillati</taxon>
        <taxon>Bacillota</taxon>
        <taxon>Clostridia</taxon>
        <taxon>Eubacteriales</taxon>
        <taxon>environmental samples</taxon>
    </lineage>
</organism>
<dbReference type="AlphaFoldDB" id="A0A212KI15"/>
<accession>A0A212KI15</accession>
<reference evidence="1" key="1">
    <citation type="submission" date="2016-04" db="EMBL/GenBank/DDBJ databases">
        <authorList>
            <person name="Evans L.H."/>
            <person name="Alamgir A."/>
            <person name="Owens N."/>
            <person name="Weber N.D."/>
            <person name="Virtaneva K."/>
            <person name="Barbian K."/>
            <person name="Babar A."/>
            <person name="Rosenke K."/>
        </authorList>
    </citation>
    <scope>NUCLEOTIDE SEQUENCE</scope>
    <source>
        <strain evidence="1">86</strain>
    </source>
</reference>
<sequence>MEHCTKREIEEALRVIDSAIGRSEKAQEKFAQGTAQHTLQKNRIKALQIAASLMSEELAEDGGVEQYTREDLEKALAPITSLISKSEKARGKLAQGTWQHTMLSDLIKALYLASPLLAKALDRTKAGDRDSLPSYDAGR</sequence>
<name>A0A212KI15_9FIRM</name>
<protein>
    <submittedName>
        <fullName evidence="1">Uncharacterized protein</fullName>
    </submittedName>
</protein>